<evidence type="ECO:0000259" key="17">
    <source>
        <dbReference type="Pfam" id="PF03717"/>
    </source>
</evidence>
<dbReference type="EC" id="3.4.16.4" evidence="5"/>
<evidence type="ECO:0000256" key="13">
    <source>
        <dbReference type="ARBA" id="ARBA00034000"/>
    </source>
</evidence>
<evidence type="ECO:0000256" key="6">
    <source>
        <dbReference type="ARBA" id="ARBA00022475"/>
    </source>
</evidence>
<evidence type="ECO:0000256" key="5">
    <source>
        <dbReference type="ARBA" id="ARBA00012448"/>
    </source>
</evidence>
<feature type="compositionally biased region" description="Acidic residues" evidence="14">
    <location>
        <begin position="670"/>
        <end position="683"/>
    </location>
</feature>
<feature type="region of interest" description="Disordered" evidence="14">
    <location>
        <begin position="660"/>
        <end position="683"/>
    </location>
</feature>
<evidence type="ECO:0000256" key="3">
    <source>
        <dbReference type="ARBA" id="ARBA00004752"/>
    </source>
</evidence>
<comment type="similarity">
    <text evidence="4">Belongs to the transpeptidase family.</text>
</comment>
<evidence type="ECO:0000256" key="12">
    <source>
        <dbReference type="ARBA" id="ARBA00023316"/>
    </source>
</evidence>
<feature type="domain" description="Penicillin-binding protein transpeptidase" evidence="16">
    <location>
        <begin position="338"/>
        <end position="648"/>
    </location>
</feature>
<dbReference type="GO" id="GO:0071555">
    <property type="term" value="P:cell wall organization"/>
    <property type="evidence" value="ECO:0007669"/>
    <property type="project" value="UniProtKB-KW"/>
</dbReference>
<dbReference type="AlphaFoldDB" id="A0A323TXH0"/>
<evidence type="ECO:0000256" key="8">
    <source>
        <dbReference type="ARBA" id="ARBA00022960"/>
    </source>
</evidence>
<dbReference type="GO" id="GO:0009002">
    <property type="term" value="F:serine-type D-Ala-D-Ala carboxypeptidase activity"/>
    <property type="evidence" value="ECO:0007669"/>
    <property type="project" value="UniProtKB-EC"/>
</dbReference>
<dbReference type="PANTHER" id="PTHR30627">
    <property type="entry name" value="PEPTIDOGLYCAN D,D-TRANSPEPTIDASE"/>
    <property type="match status" value="1"/>
</dbReference>
<gene>
    <name evidence="18" type="ORF">CR194_01820</name>
</gene>
<evidence type="ECO:0000256" key="10">
    <source>
        <dbReference type="ARBA" id="ARBA00022989"/>
    </source>
</evidence>
<comment type="caution">
    <text evidence="18">The sequence shown here is derived from an EMBL/GenBank/DDBJ whole genome shotgun (WGS) entry which is preliminary data.</text>
</comment>
<evidence type="ECO:0000256" key="9">
    <source>
        <dbReference type="ARBA" id="ARBA00022984"/>
    </source>
</evidence>
<dbReference type="GO" id="GO:0005886">
    <property type="term" value="C:plasma membrane"/>
    <property type="evidence" value="ECO:0007669"/>
    <property type="project" value="UniProtKB-SubCell"/>
</dbReference>
<dbReference type="InterPro" id="IPR012338">
    <property type="entry name" value="Beta-lactam/transpept-like"/>
</dbReference>
<evidence type="ECO:0000259" key="16">
    <source>
        <dbReference type="Pfam" id="PF00905"/>
    </source>
</evidence>
<evidence type="ECO:0000256" key="14">
    <source>
        <dbReference type="SAM" id="MobiDB-lite"/>
    </source>
</evidence>
<dbReference type="InterPro" id="IPR001460">
    <property type="entry name" value="PCN-bd_Tpept"/>
</dbReference>
<dbReference type="Proteomes" id="UP000248214">
    <property type="component" value="Unassembled WGS sequence"/>
</dbReference>
<proteinExistence type="inferred from homology"/>
<dbReference type="GO" id="GO:0008360">
    <property type="term" value="P:regulation of cell shape"/>
    <property type="evidence" value="ECO:0007669"/>
    <property type="project" value="UniProtKB-KW"/>
</dbReference>
<dbReference type="EMBL" id="PDOD01000001">
    <property type="protein sequence ID" value="PYZ94295.1"/>
    <property type="molecule type" value="Genomic_DNA"/>
</dbReference>
<dbReference type="OrthoDB" id="9770103at2"/>
<dbReference type="PANTHER" id="PTHR30627:SF2">
    <property type="entry name" value="PEPTIDOGLYCAN D,D-TRANSPEPTIDASE MRDA"/>
    <property type="match status" value="1"/>
</dbReference>
<accession>A0A323TXH0</accession>
<protein>
    <recommendedName>
        <fullName evidence="5">serine-type D-Ala-D-Ala carboxypeptidase</fullName>
        <ecNumber evidence="5">3.4.16.4</ecNumber>
    </recommendedName>
</protein>
<evidence type="ECO:0000256" key="15">
    <source>
        <dbReference type="SAM" id="Phobius"/>
    </source>
</evidence>
<dbReference type="Gene3D" id="1.10.10.1230">
    <property type="entry name" value="Penicillin-binding protein, N-terminal non-catalytic domain, head sub-domain"/>
    <property type="match status" value="1"/>
</dbReference>
<keyword evidence="19" id="KW-1185">Reference proteome</keyword>
<dbReference type="Pfam" id="PF00905">
    <property type="entry name" value="Transpeptidase"/>
    <property type="match status" value="1"/>
</dbReference>
<sequence length="683" mass="76857">MSEKKQLKPHIPIRLNILFFVVFLLFSALILRLGVVQIVQGEGYQEELERTVNISQPVEAPRGLMYDRHGNVLVDNELLFTVTYTNRNTSQDEMIETATRLNEFITMDIEGIEDRFERDRKEFWALINEEEYLEKLSVQEANEQNLSDSEAHLERLDLISEEELNQLTDEELEIFLIWREFNTGYNNLPHKVKRPIEYEEAAKIMEHMEYLPGVDIIRDSARRYTYGDTLSSIFGRVGSIPRNDLNSFLAKGYERNEEVGRSYLEAQYESVLKGRQGELENYMDPNGNFLNNPEQRLGSRGNDLVLTFDMELQQRVKEVIEEEVTSSSARFVEEEDAYVVMMDPHTGEVLAMAGHDSDLGTFTQGYEVGSSMKGATVLAGFDTGAISPGDGVYDRTLKFSGSPDISSIRNLGYVNDLTALERSSNIYMVEIAMRMVGYMYGVSGTNWPDINPGFDTLRSYYNQFGLGVETGIDLPGEFAGVSGGNPTGPGSQGSLLFFSFGQFDTYTTMQLAQYASTIANDGYRIAPRVVKEIREPSTTKGELGALSQQLEPKILNYLDVDEYHLDRIKEGFHRVIHGPEGTARTYFEDRDYNPAGKTGTSQVRINGEDANNQTFAGFAPYDEPEVSIAVIVPGTANEDSAGVANRIVEGSLDAYFELKEERNGPQMPDDGPEVEEVENEISE</sequence>
<dbReference type="Gene3D" id="3.40.710.10">
    <property type="entry name" value="DD-peptidase/beta-lactamase superfamily"/>
    <property type="match status" value="1"/>
</dbReference>
<organism evidence="18 19">
    <name type="scientific">Salipaludibacillus keqinensis</name>
    <dbReference type="NCBI Taxonomy" id="2045207"/>
    <lineage>
        <taxon>Bacteria</taxon>
        <taxon>Bacillati</taxon>
        <taxon>Bacillota</taxon>
        <taxon>Bacilli</taxon>
        <taxon>Bacillales</taxon>
        <taxon>Bacillaceae</taxon>
    </lineage>
</organism>
<dbReference type="Gene3D" id="3.90.1310.10">
    <property type="entry name" value="Penicillin-binding protein 2a (Domain 2)"/>
    <property type="match status" value="1"/>
</dbReference>
<dbReference type="RefSeq" id="WP_110607931.1">
    <property type="nucleotide sequence ID" value="NZ_PDOD01000001.1"/>
</dbReference>
<dbReference type="InterPro" id="IPR005311">
    <property type="entry name" value="PBP_dimer"/>
</dbReference>
<evidence type="ECO:0000256" key="2">
    <source>
        <dbReference type="ARBA" id="ARBA00004236"/>
    </source>
</evidence>
<dbReference type="InterPro" id="IPR036138">
    <property type="entry name" value="PBP_dimer_sf"/>
</dbReference>
<keyword evidence="11 15" id="KW-0472">Membrane</keyword>
<dbReference type="SUPFAM" id="SSF56601">
    <property type="entry name" value="beta-lactamase/transpeptidase-like"/>
    <property type="match status" value="1"/>
</dbReference>
<feature type="transmembrane region" description="Helical" evidence="15">
    <location>
        <begin position="12"/>
        <end position="35"/>
    </location>
</feature>
<dbReference type="SUPFAM" id="SSF56519">
    <property type="entry name" value="Penicillin binding protein dimerisation domain"/>
    <property type="match status" value="1"/>
</dbReference>
<comment type="catalytic activity">
    <reaction evidence="13">
        <text>Preferential cleavage: (Ac)2-L-Lys-D-Ala-|-D-Ala. Also transpeptidation of peptidyl-alanyl moieties that are N-acyl substituents of D-alanine.</text>
        <dbReference type="EC" id="3.4.16.4"/>
    </reaction>
</comment>
<dbReference type="GO" id="GO:0008658">
    <property type="term" value="F:penicillin binding"/>
    <property type="evidence" value="ECO:0007669"/>
    <property type="project" value="InterPro"/>
</dbReference>
<keyword evidence="9" id="KW-0573">Peptidoglycan synthesis</keyword>
<keyword evidence="8" id="KW-0133">Cell shape</keyword>
<name>A0A323TXH0_9BACI</name>
<dbReference type="GO" id="GO:0009252">
    <property type="term" value="P:peptidoglycan biosynthetic process"/>
    <property type="evidence" value="ECO:0007669"/>
    <property type="project" value="UniProtKB-UniPathway"/>
</dbReference>
<dbReference type="UniPathway" id="UPA00219"/>
<evidence type="ECO:0000256" key="1">
    <source>
        <dbReference type="ARBA" id="ARBA00004167"/>
    </source>
</evidence>
<keyword evidence="6" id="KW-1003">Cell membrane</keyword>
<dbReference type="InterPro" id="IPR050515">
    <property type="entry name" value="Beta-lactam/transpept"/>
</dbReference>
<keyword evidence="10 15" id="KW-1133">Transmembrane helix</keyword>
<dbReference type="Pfam" id="PF03717">
    <property type="entry name" value="PBP_dimer"/>
    <property type="match status" value="1"/>
</dbReference>
<keyword evidence="12" id="KW-0961">Cell wall biogenesis/degradation</keyword>
<comment type="pathway">
    <text evidence="3">Cell wall biogenesis; peptidoglycan biosynthesis.</text>
</comment>
<evidence type="ECO:0000256" key="7">
    <source>
        <dbReference type="ARBA" id="ARBA00022692"/>
    </source>
</evidence>
<evidence type="ECO:0000256" key="11">
    <source>
        <dbReference type="ARBA" id="ARBA00023136"/>
    </source>
</evidence>
<reference evidence="18 19" key="1">
    <citation type="submission" date="2017-10" db="EMBL/GenBank/DDBJ databases">
        <title>Bacillus sp. nov., a halophilic bacterium isolated from a Keqin Lake.</title>
        <authorList>
            <person name="Wang H."/>
        </authorList>
    </citation>
    <scope>NUCLEOTIDE SEQUENCE [LARGE SCALE GENOMIC DNA]</scope>
    <source>
        <strain evidence="18 19">KQ-12</strain>
    </source>
</reference>
<keyword evidence="7 15" id="KW-0812">Transmembrane</keyword>
<comment type="subcellular location">
    <subcellularLocation>
        <location evidence="2">Cell membrane</location>
    </subcellularLocation>
    <subcellularLocation>
        <location evidence="1">Membrane</location>
        <topology evidence="1">Single-pass membrane protein</topology>
    </subcellularLocation>
</comment>
<evidence type="ECO:0000256" key="4">
    <source>
        <dbReference type="ARBA" id="ARBA00007171"/>
    </source>
</evidence>
<feature type="domain" description="Penicillin-binding protein dimerisation" evidence="17">
    <location>
        <begin position="58"/>
        <end position="292"/>
    </location>
</feature>
<evidence type="ECO:0000313" key="18">
    <source>
        <dbReference type="EMBL" id="PYZ94295.1"/>
    </source>
</evidence>
<evidence type="ECO:0000313" key="19">
    <source>
        <dbReference type="Proteomes" id="UP000248214"/>
    </source>
</evidence>
<dbReference type="GO" id="GO:0071972">
    <property type="term" value="F:peptidoglycan L,D-transpeptidase activity"/>
    <property type="evidence" value="ECO:0007669"/>
    <property type="project" value="TreeGrafter"/>
</dbReference>